<feature type="domain" description="HTH cro/C1-type" evidence="2">
    <location>
        <begin position="7"/>
        <end position="61"/>
    </location>
</feature>
<dbReference type="PANTHER" id="PTHR46797">
    <property type="entry name" value="HTH-TYPE TRANSCRIPTIONAL REGULATOR"/>
    <property type="match status" value="1"/>
</dbReference>
<dbReference type="PROSITE" id="PS50943">
    <property type="entry name" value="HTH_CROC1"/>
    <property type="match status" value="1"/>
</dbReference>
<dbReference type="OrthoDB" id="3175672at2"/>
<evidence type="ECO:0000313" key="4">
    <source>
        <dbReference type="Proteomes" id="UP000254000"/>
    </source>
</evidence>
<evidence type="ECO:0000256" key="1">
    <source>
        <dbReference type="ARBA" id="ARBA00023125"/>
    </source>
</evidence>
<dbReference type="InterPro" id="IPR050807">
    <property type="entry name" value="TransReg_Diox_bact_type"/>
</dbReference>
<dbReference type="Gene3D" id="1.10.260.40">
    <property type="entry name" value="lambda repressor-like DNA-binding domains"/>
    <property type="match status" value="1"/>
</dbReference>
<sequence>MKIGEKIHRIRKERGYTAEQFAEMLGISTVSLRKYEYGERTPKEPMITEIARRLGVNPSSLKSDWGNDANDAIHMLFELEEAFCLEPIKVGDTVVLTLPEDLGSEDQEALARALRQWYRNNRDLKDNELTRDEYVAWKDSFKA</sequence>
<keyword evidence="1" id="KW-0238">DNA-binding</keyword>
<dbReference type="GO" id="GO:0003677">
    <property type="term" value="F:DNA binding"/>
    <property type="evidence" value="ECO:0007669"/>
    <property type="project" value="UniProtKB-KW"/>
</dbReference>
<dbReference type="InterPro" id="IPR010982">
    <property type="entry name" value="Lambda_DNA-bd_dom_sf"/>
</dbReference>
<dbReference type="CDD" id="cd00093">
    <property type="entry name" value="HTH_XRE"/>
    <property type="match status" value="1"/>
</dbReference>
<proteinExistence type="predicted"/>
<name>A0A369M0E9_9ACTN</name>
<protein>
    <submittedName>
        <fullName evidence="3">XRE family transcriptional regulator</fullName>
    </submittedName>
</protein>
<dbReference type="GeneID" id="78359598"/>
<dbReference type="GO" id="GO:0005829">
    <property type="term" value="C:cytosol"/>
    <property type="evidence" value="ECO:0007669"/>
    <property type="project" value="TreeGrafter"/>
</dbReference>
<organism evidence="3 4">
    <name type="scientific">Gordonibacter pamelaeae</name>
    <dbReference type="NCBI Taxonomy" id="471189"/>
    <lineage>
        <taxon>Bacteria</taxon>
        <taxon>Bacillati</taxon>
        <taxon>Actinomycetota</taxon>
        <taxon>Coriobacteriia</taxon>
        <taxon>Eggerthellales</taxon>
        <taxon>Eggerthellaceae</taxon>
        <taxon>Gordonibacter</taxon>
    </lineage>
</organism>
<dbReference type="EMBL" id="PPTS01000004">
    <property type="protein sequence ID" value="RDB65243.1"/>
    <property type="molecule type" value="Genomic_DNA"/>
</dbReference>
<dbReference type="SMART" id="SM00530">
    <property type="entry name" value="HTH_XRE"/>
    <property type="match status" value="1"/>
</dbReference>
<dbReference type="GO" id="GO:0003700">
    <property type="term" value="F:DNA-binding transcription factor activity"/>
    <property type="evidence" value="ECO:0007669"/>
    <property type="project" value="TreeGrafter"/>
</dbReference>
<dbReference type="Proteomes" id="UP000254000">
    <property type="component" value="Unassembled WGS sequence"/>
</dbReference>
<evidence type="ECO:0000259" key="2">
    <source>
        <dbReference type="PROSITE" id="PS50943"/>
    </source>
</evidence>
<comment type="caution">
    <text evidence="3">The sequence shown here is derived from an EMBL/GenBank/DDBJ whole genome shotgun (WGS) entry which is preliminary data.</text>
</comment>
<keyword evidence="4" id="KW-1185">Reference proteome</keyword>
<dbReference type="AlphaFoldDB" id="A0A369M0E9"/>
<dbReference type="Pfam" id="PF01381">
    <property type="entry name" value="HTH_3"/>
    <property type="match status" value="1"/>
</dbReference>
<dbReference type="SUPFAM" id="SSF47413">
    <property type="entry name" value="lambda repressor-like DNA-binding domains"/>
    <property type="match status" value="1"/>
</dbReference>
<dbReference type="RefSeq" id="WP_015540588.1">
    <property type="nucleotide sequence ID" value="NZ_CABMMS010000004.1"/>
</dbReference>
<gene>
    <name evidence="3" type="ORF">C1877_07830</name>
</gene>
<reference evidence="3 4" key="1">
    <citation type="journal article" date="2018" name="Elife">
        <title>Discovery and characterization of a prevalent human gut bacterial enzyme sufficient for the inactivation of a family of plant toxins.</title>
        <authorList>
            <person name="Koppel N."/>
            <person name="Bisanz J.E."/>
            <person name="Pandelia M.E."/>
            <person name="Turnbaugh P.J."/>
            <person name="Balskus E.P."/>
        </authorList>
    </citation>
    <scope>NUCLEOTIDE SEQUENCE [LARGE SCALE GENOMIC DNA]</scope>
    <source>
        <strain evidence="3 4">3C</strain>
    </source>
</reference>
<evidence type="ECO:0000313" key="3">
    <source>
        <dbReference type="EMBL" id="RDB65243.1"/>
    </source>
</evidence>
<dbReference type="PANTHER" id="PTHR46797:SF1">
    <property type="entry name" value="METHYLPHOSPHONATE SYNTHASE"/>
    <property type="match status" value="1"/>
</dbReference>
<accession>A0A369M0E9</accession>
<dbReference type="InterPro" id="IPR001387">
    <property type="entry name" value="Cro/C1-type_HTH"/>
</dbReference>